<dbReference type="Gramene" id="AUR62006174-RA">
    <property type="protein sequence ID" value="AUR62006174-RA:cds"/>
    <property type="gene ID" value="AUR62006174"/>
</dbReference>
<dbReference type="GO" id="GO:0019843">
    <property type="term" value="F:rRNA binding"/>
    <property type="evidence" value="ECO:0007669"/>
    <property type="project" value="InterPro"/>
</dbReference>
<keyword evidence="2" id="KW-1185">Reference proteome</keyword>
<dbReference type="Gene3D" id="3.90.930.12">
    <property type="entry name" value="Ribosomal protein L6, alpha-beta domain"/>
    <property type="match status" value="1"/>
</dbReference>
<proteinExistence type="predicted"/>
<organism evidence="1 2">
    <name type="scientific">Chenopodium quinoa</name>
    <name type="common">Quinoa</name>
    <dbReference type="NCBI Taxonomy" id="63459"/>
    <lineage>
        <taxon>Eukaryota</taxon>
        <taxon>Viridiplantae</taxon>
        <taxon>Streptophyta</taxon>
        <taxon>Embryophyta</taxon>
        <taxon>Tracheophyta</taxon>
        <taxon>Spermatophyta</taxon>
        <taxon>Magnoliopsida</taxon>
        <taxon>eudicotyledons</taxon>
        <taxon>Gunneridae</taxon>
        <taxon>Pentapetalae</taxon>
        <taxon>Caryophyllales</taxon>
        <taxon>Chenopodiaceae</taxon>
        <taxon>Chenopodioideae</taxon>
        <taxon>Atripliceae</taxon>
        <taxon>Chenopodium</taxon>
    </lineage>
</organism>
<reference evidence="1" key="2">
    <citation type="submission" date="2021-03" db="UniProtKB">
        <authorList>
            <consortium name="EnsemblPlants"/>
        </authorList>
    </citation>
    <scope>IDENTIFICATION</scope>
</reference>
<dbReference type="GO" id="GO:0005840">
    <property type="term" value="C:ribosome"/>
    <property type="evidence" value="ECO:0007669"/>
    <property type="project" value="InterPro"/>
</dbReference>
<dbReference type="InterPro" id="IPR036789">
    <property type="entry name" value="Ribosomal_uL6-like_a/b-dom_sf"/>
</dbReference>
<dbReference type="EnsemblPlants" id="AUR62006174-RA">
    <property type="protein sequence ID" value="AUR62006174-RA:cds"/>
    <property type="gene ID" value="AUR62006174"/>
</dbReference>
<dbReference type="AlphaFoldDB" id="A0A803L2T5"/>
<protein>
    <submittedName>
        <fullName evidence="1">Uncharacterized protein</fullName>
    </submittedName>
</protein>
<dbReference type="SUPFAM" id="SSF56053">
    <property type="entry name" value="Ribosomal protein L6"/>
    <property type="match status" value="1"/>
</dbReference>
<accession>A0A803L2T5</accession>
<sequence length="135" mass="14867">MGWAPAASRRQCRGDAVLGGVAGVGDLFGPFWAKNGKLLSNIGRFIEGVCSKVVGYYVSATKSKGGGKDPMEEKYFRILRLLGTSYKARAEAEARTHQFAAAVHSVKPPDSYKEKDMRYKDEVIKLKPGKKDRLK</sequence>
<evidence type="ECO:0000313" key="1">
    <source>
        <dbReference type="EnsemblPlants" id="AUR62006174-RA:cds"/>
    </source>
</evidence>
<dbReference type="GO" id="GO:0006412">
    <property type="term" value="P:translation"/>
    <property type="evidence" value="ECO:0007669"/>
    <property type="project" value="InterPro"/>
</dbReference>
<dbReference type="Proteomes" id="UP000596660">
    <property type="component" value="Unplaced"/>
</dbReference>
<reference evidence="1" key="1">
    <citation type="journal article" date="2017" name="Nature">
        <title>The genome of Chenopodium quinoa.</title>
        <authorList>
            <person name="Jarvis D.E."/>
            <person name="Ho Y.S."/>
            <person name="Lightfoot D.J."/>
            <person name="Schmoeckel S.M."/>
            <person name="Li B."/>
            <person name="Borm T.J.A."/>
            <person name="Ohyanagi H."/>
            <person name="Mineta K."/>
            <person name="Michell C.T."/>
            <person name="Saber N."/>
            <person name="Kharbatia N.M."/>
            <person name="Rupper R.R."/>
            <person name="Sharp A.R."/>
            <person name="Dally N."/>
            <person name="Boughton B.A."/>
            <person name="Woo Y.H."/>
            <person name="Gao G."/>
            <person name="Schijlen E.G.W.M."/>
            <person name="Guo X."/>
            <person name="Momin A.A."/>
            <person name="Negrao S."/>
            <person name="Al-Babili S."/>
            <person name="Gehring C."/>
            <person name="Roessner U."/>
            <person name="Jung C."/>
            <person name="Murphy K."/>
            <person name="Arold S.T."/>
            <person name="Gojobori T."/>
            <person name="van der Linden C.G."/>
            <person name="van Loo E.N."/>
            <person name="Jellen E.N."/>
            <person name="Maughan P.J."/>
            <person name="Tester M."/>
        </authorList>
    </citation>
    <scope>NUCLEOTIDE SEQUENCE [LARGE SCALE GENOMIC DNA]</scope>
    <source>
        <strain evidence="1">cv. PI 614886</strain>
    </source>
</reference>
<evidence type="ECO:0000313" key="2">
    <source>
        <dbReference type="Proteomes" id="UP000596660"/>
    </source>
</evidence>
<name>A0A803L2T5_CHEQI</name>
<dbReference type="GO" id="GO:0003735">
    <property type="term" value="F:structural constituent of ribosome"/>
    <property type="evidence" value="ECO:0007669"/>
    <property type="project" value="InterPro"/>
</dbReference>